<evidence type="ECO:0000259" key="1">
    <source>
        <dbReference type="Pfam" id="PF04101"/>
    </source>
</evidence>
<dbReference type="STRING" id="1156985.SAMN04488118_101287"/>
<dbReference type="GO" id="GO:0016758">
    <property type="term" value="F:hexosyltransferase activity"/>
    <property type="evidence" value="ECO:0007669"/>
    <property type="project" value="InterPro"/>
</dbReference>
<dbReference type="OrthoDB" id="503443at2"/>
<reference evidence="2 3" key="1">
    <citation type="submission" date="2016-10" db="EMBL/GenBank/DDBJ databases">
        <authorList>
            <person name="de Groot N.N."/>
        </authorList>
    </citation>
    <scope>NUCLEOTIDE SEQUENCE [LARGE SCALE GENOMIC DNA]</scope>
    <source>
        <strain evidence="2 3">U95</strain>
    </source>
</reference>
<protein>
    <submittedName>
        <fullName evidence="2">Predicted glycosyl transferase</fullName>
    </submittedName>
</protein>
<dbReference type="Gene3D" id="3.40.50.2000">
    <property type="entry name" value="Glycogen Phosphorylase B"/>
    <property type="match status" value="2"/>
</dbReference>
<feature type="domain" description="Glycosyl transferase family 28 C-terminal" evidence="1">
    <location>
        <begin position="239"/>
        <end position="353"/>
    </location>
</feature>
<evidence type="ECO:0000313" key="3">
    <source>
        <dbReference type="Proteomes" id="UP000198767"/>
    </source>
</evidence>
<gene>
    <name evidence="2" type="ORF">SAMN04488118_101287</name>
</gene>
<dbReference type="RefSeq" id="WP_090215084.1">
    <property type="nucleotide sequence ID" value="NZ_FMWG01000001.1"/>
</dbReference>
<dbReference type="SUPFAM" id="SSF53756">
    <property type="entry name" value="UDP-Glycosyltransferase/glycogen phosphorylase"/>
    <property type="match status" value="1"/>
</dbReference>
<dbReference type="Proteomes" id="UP000198767">
    <property type="component" value="Unassembled WGS sequence"/>
</dbReference>
<sequence length="384" mass="41126">MRVQILVTHLLGTGHLSRALTLARAFQDAGHQIELISGGGPAPQLNTTSLSFVQLPALRSDGVNFTRLLTPEGRDADTAYLQQRTDQLIKTIRAFQPEILITELYPFGRRSLRSEFIAALEVAKSLDHPATVLASIRDILAPPSKPPKAVDADTIIAQYYDGVLVHSDPNTTQLNLSWPVSAMLASKLHYTGFVAPPAPTEHPHQLGAGEILVSAGGGNVGDALYRTALEAAKATPELTWRLLVGGIEAAARIVTYQSLNTPALIEPARPDFRQMLCHAKASVSMCGYNTALDLLQTGCPAIVTPFDAGNEVEQSLRANALSQLPGIATISSADLTATTLLSAVKKVCADPPREIDLSQFDGATQTVTLACEIAKHMQSRKGFR</sequence>
<proteinExistence type="predicted"/>
<keyword evidence="3" id="KW-1185">Reference proteome</keyword>
<dbReference type="InterPro" id="IPR007235">
    <property type="entry name" value="Glyco_trans_28_C"/>
</dbReference>
<dbReference type="PANTHER" id="PTHR21015">
    <property type="entry name" value="UDP-N-ACETYLGLUCOSAMINE--N-ACETYLMURAMYL-(PENTAPEPTIDE) PYROPHOSPHORYL-UNDECAPRENOL N-ACETYLGLUCOSAMINE TRANSFERASE 1"/>
    <property type="match status" value="1"/>
</dbReference>
<dbReference type="EMBL" id="FMWG01000001">
    <property type="protein sequence ID" value="SCZ50448.1"/>
    <property type="molecule type" value="Genomic_DNA"/>
</dbReference>
<dbReference type="Pfam" id="PF04101">
    <property type="entry name" value="Glyco_tran_28_C"/>
    <property type="match status" value="1"/>
</dbReference>
<dbReference type="PANTHER" id="PTHR21015:SF28">
    <property type="entry name" value="SLL1722 PROTEIN"/>
    <property type="match status" value="1"/>
</dbReference>
<name>A0A1G5PLX1_9RHOB</name>
<accession>A0A1G5PLX1</accession>
<keyword evidence="2" id="KW-0808">Transferase</keyword>
<evidence type="ECO:0000313" key="2">
    <source>
        <dbReference type="EMBL" id="SCZ50448.1"/>
    </source>
</evidence>
<dbReference type="AlphaFoldDB" id="A0A1G5PLX1"/>
<organism evidence="2 3">
    <name type="scientific">Epibacterium ulvae</name>
    <dbReference type="NCBI Taxonomy" id="1156985"/>
    <lineage>
        <taxon>Bacteria</taxon>
        <taxon>Pseudomonadati</taxon>
        <taxon>Pseudomonadota</taxon>
        <taxon>Alphaproteobacteria</taxon>
        <taxon>Rhodobacterales</taxon>
        <taxon>Roseobacteraceae</taxon>
        <taxon>Epibacterium</taxon>
    </lineage>
</organism>